<organism evidence="5 6">
    <name type="scientific">Cyprinus carpio</name>
    <name type="common">Common carp</name>
    <dbReference type="NCBI Taxonomy" id="7962"/>
    <lineage>
        <taxon>Eukaryota</taxon>
        <taxon>Metazoa</taxon>
        <taxon>Chordata</taxon>
        <taxon>Craniata</taxon>
        <taxon>Vertebrata</taxon>
        <taxon>Euteleostomi</taxon>
        <taxon>Actinopterygii</taxon>
        <taxon>Neopterygii</taxon>
        <taxon>Teleostei</taxon>
        <taxon>Ostariophysi</taxon>
        <taxon>Cypriniformes</taxon>
        <taxon>Cyprinidae</taxon>
        <taxon>Cyprininae</taxon>
        <taxon>Cyprinus</taxon>
    </lineage>
</organism>
<dbReference type="InterPro" id="IPR003598">
    <property type="entry name" value="Ig_sub2"/>
</dbReference>
<keyword evidence="2" id="KW-1133">Transmembrane helix</keyword>
<feature type="domain" description="Immunoglobulin" evidence="4">
    <location>
        <begin position="273"/>
        <end position="373"/>
    </location>
</feature>
<evidence type="ECO:0000256" key="1">
    <source>
        <dbReference type="SAM" id="MobiDB-lite"/>
    </source>
</evidence>
<evidence type="ECO:0000259" key="4">
    <source>
        <dbReference type="SMART" id="SM00409"/>
    </source>
</evidence>
<evidence type="ECO:0000259" key="3">
    <source>
        <dbReference type="SMART" id="SM00408"/>
    </source>
</evidence>
<feature type="domain" description="Immunoglobulin subtype 2" evidence="3">
    <location>
        <begin position="949"/>
        <end position="1035"/>
    </location>
</feature>
<feature type="domain" description="Immunoglobulin" evidence="4">
    <location>
        <begin position="721"/>
        <end position="823"/>
    </location>
</feature>
<feature type="domain" description="Immunoglobulin subtype 2" evidence="3">
    <location>
        <begin position="727"/>
        <end position="813"/>
    </location>
</feature>
<proteinExistence type="predicted"/>
<dbReference type="InterPro" id="IPR013106">
    <property type="entry name" value="Ig_V-set"/>
</dbReference>
<evidence type="ECO:0000313" key="6">
    <source>
        <dbReference type="Proteomes" id="UP000694700"/>
    </source>
</evidence>
<protein>
    <submittedName>
        <fullName evidence="5">Uncharacterized protein</fullName>
    </submittedName>
</protein>
<dbReference type="InterPro" id="IPR013783">
    <property type="entry name" value="Ig-like_fold"/>
</dbReference>
<keyword evidence="2" id="KW-0812">Transmembrane</keyword>
<dbReference type="SMART" id="SM00409">
    <property type="entry name" value="IG"/>
    <property type="match status" value="9"/>
</dbReference>
<name>A0A8C1T8A4_CYPCA</name>
<dbReference type="Ensembl" id="ENSCCRT00015019397.1">
    <property type="protein sequence ID" value="ENSCCRP00015018730.1"/>
    <property type="gene ID" value="ENSCCRG00015008159.1"/>
</dbReference>
<feature type="domain" description="Immunoglobulin subtype 2" evidence="3">
    <location>
        <begin position="388"/>
        <end position="474"/>
    </location>
</feature>
<dbReference type="AlphaFoldDB" id="A0A8C1T8A4"/>
<dbReference type="PANTHER" id="PTHR21063">
    <property type="entry name" value="LFA-3"/>
    <property type="match status" value="1"/>
</dbReference>
<dbReference type="SUPFAM" id="SSF48726">
    <property type="entry name" value="Immunoglobulin"/>
    <property type="match status" value="9"/>
</dbReference>
<feature type="domain" description="Immunoglobulin" evidence="4">
    <location>
        <begin position="497"/>
        <end position="600"/>
    </location>
</feature>
<dbReference type="Gene3D" id="2.60.40.10">
    <property type="entry name" value="Immunoglobulins"/>
    <property type="match status" value="9"/>
</dbReference>
<feature type="domain" description="Immunoglobulin subtype 2" evidence="3">
    <location>
        <begin position="503"/>
        <end position="589"/>
    </location>
</feature>
<keyword evidence="2" id="KW-0472">Membrane</keyword>
<dbReference type="SMART" id="SM00408">
    <property type="entry name" value="IGc2"/>
    <property type="match status" value="5"/>
</dbReference>
<sequence length="1119" mass="126418">MTSKTSVQLSFWTYFSTMTGRFGGTSFQRSLKVQMFAEMFYEFIPNRNSASGVEVSVFVTEGDSVTLHNDFERNPDWVRWDFHGIIIAQILRDHRYICTDDQCKGRFRDRLELDETGSLTITNTRTTDSGYYQLRTAGSRKGNSSRIFTFVVRGFSGVGTDDVSVKEGDSVTLHNDVEMHQQDRIRWYFNETIITEISGDLSFICTDVQCEDAEERFRDRLKLDNRTGSLTIMNTRTTDTGLYDLLIKSNSRISARIFFVYVNGVSVAERDKMKTKSAKEGQSVTLDPGVIKNPNDLIMWYFNDSCIAEITGDQNKICTDDLYKERFRDRLKLDHQNGSLTIMNTRITDSGLYKLQIRSSRISILKSFTVAITSFLSINTDGLSMFLMEGSSVTLYTNDKRNHKDDIRWYFYDILIAQITEDHSKTCTDVQCEDGDERFRDRLKLDHLTGSLTITNTRTTDSGYYQQQSSSSSSGGSFSNKTFIVVVHGFFNIDTGGVSVFLMEGDSVTVHTDVKTTQQENIRWYFNYTHIAQITGDLSFICTDVQCNEGTERFRDRLKLDHQTGSLTIRDTRTTDSGLYQLKFNNSSNGVLQLFSVVVHGVSDAERDKMKRKSVMEGESVTLDPGVIKNPNDFMTWYFHDICIAEITGDIRYISTDVHCEDGDERFRDRLKLDHQTGSLTIMNTREPDSGVYQLQINNSRFSILKGFSVTISDYNGIGTTEIVSVMEGDSVTLQTGVKTKEQETIKWYFKDICIAQITGELRYICTDVQCNGGNERFRGRFKLDHQTGSLTITNIRTTDSGDYELKINNSRFSENTFMISVYGPTTGETFVNIKQKAFVMEGNSVTLLTDVKTNKQEIIWSFNHTTIAEISGDLRFICTDVQCNEDGAERFRDRLKLDHQTGSLTIRDIRTTDSGLYQLISKRITIMTFIITVQGHSAAKQDAIIVVEEGESITLDSDVEKSPDDIVTFYFNDTLITEITEDPNKTCTDVQCEDADERFRDRLKVNQSSGSLTITNTKTTDLGLYKLKITSYSNNISISSFKSFIINVTAVSDSGLSSDTVAGICAAAVVVVLLFVAAVAAVVYYHRPQAGQNDTKTQHSDQANGVKDLTPKNQSDTG</sequence>
<evidence type="ECO:0000313" key="5">
    <source>
        <dbReference type="Ensembl" id="ENSCCRP00015018730.1"/>
    </source>
</evidence>
<feature type="domain" description="Immunoglobulin" evidence="4">
    <location>
        <begin position="382"/>
        <end position="488"/>
    </location>
</feature>
<feature type="domain" description="Immunoglobulin" evidence="4">
    <location>
        <begin position="610"/>
        <end position="713"/>
    </location>
</feature>
<feature type="domain" description="Immunoglobulin" evidence="4">
    <location>
        <begin position="835"/>
        <end position="935"/>
    </location>
</feature>
<feature type="compositionally biased region" description="Polar residues" evidence="1">
    <location>
        <begin position="1092"/>
        <end position="1104"/>
    </location>
</feature>
<dbReference type="InterPro" id="IPR003599">
    <property type="entry name" value="Ig_sub"/>
</dbReference>
<dbReference type="InterPro" id="IPR036179">
    <property type="entry name" value="Ig-like_dom_sf"/>
</dbReference>
<feature type="domain" description="Immunoglobulin" evidence="4">
    <location>
        <begin position="160"/>
        <end position="263"/>
    </location>
</feature>
<feature type="region of interest" description="Disordered" evidence="1">
    <location>
        <begin position="1092"/>
        <end position="1119"/>
    </location>
</feature>
<evidence type="ECO:0000256" key="2">
    <source>
        <dbReference type="SAM" id="Phobius"/>
    </source>
</evidence>
<accession>A0A8C1T8A4</accession>
<feature type="domain" description="Immunoglobulin" evidence="4">
    <location>
        <begin position="943"/>
        <end position="1050"/>
    </location>
</feature>
<dbReference type="Proteomes" id="UP000694700">
    <property type="component" value="Unplaced"/>
</dbReference>
<feature type="domain" description="Immunoglobulin subtype 2" evidence="3">
    <location>
        <begin position="279"/>
        <end position="362"/>
    </location>
</feature>
<reference evidence="5" key="1">
    <citation type="submission" date="2025-08" db="UniProtKB">
        <authorList>
            <consortium name="Ensembl"/>
        </authorList>
    </citation>
    <scope>IDENTIFICATION</scope>
</reference>
<dbReference type="Pfam" id="PF07686">
    <property type="entry name" value="V-set"/>
    <property type="match status" value="1"/>
</dbReference>
<feature type="domain" description="Immunoglobulin" evidence="4">
    <location>
        <begin position="54"/>
        <end position="153"/>
    </location>
</feature>
<dbReference type="PANTHER" id="PTHR21063:SF4">
    <property type="entry name" value="CD48 ANTIGEN-RELATED"/>
    <property type="match status" value="1"/>
</dbReference>
<feature type="transmembrane region" description="Helical" evidence="2">
    <location>
        <begin position="1062"/>
        <end position="1086"/>
    </location>
</feature>